<dbReference type="GO" id="GO:0005737">
    <property type="term" value="C:cytoplasm"/>
    <property type="evidence" value="ECO:0007669"/>
    <property type="project" value="Ensembl"/>
</dbReference>
<feature type="compositionally biased region" description="Polar residues" evidence="9">
    <location>
        <begin position="448"/>
        <end position="461"/>
    </location>
</feature>
<dbReference type="InterPro" id="IPR019786">
    <property type="entry name" value="Zinc_finger_PHD-type_CS"/>
</dbReference>
<dbReference type="GO" id="GO:0000723">
    <property type="term" value="P:telomere maintenance"/>
    <property type="evidence" value="ECO:0007669"/>
    <property type="project" value="Ensembl"/>
</dbReference>
<dbReference type="GO" id="GO:0045944">
    <property type="term" value="P:positive regulation of transcription by RNA polymerase II"/>
    <property type="evidence" value="ECO:0007669"/>
    <property type="project" value="Ensembl"/>
</dbReference>
<proteinExistence type="predicted"/>
<dbReference type="GO" id="GO:0046826">
    <property type="term" value="P:negative regulation of protein export from nucleus"/>
    <property type="evidence" value="ECO:0007669"/>
    <property type="project" value="Ensembl"/>
</dbReference>
<dbReference type="InterPro" id="IPR001487">
    <property type="entry name" value="Bromodomain"/>
</dbReference>
<dbReference type="GO" id="GO:1902041">
    <property type="term" value="P:regulation of extrinsic apoptotic signaling pathway via death domain receptors"/>
    <property type="evidence" value="ECO:0007669"/>
    <property type="project" value="Ensembl"/>
</dbReference>
<feature type="region of interest" description="Disordered" evidence="9">
    <location>
        <begin position="355"/>
        <end position="420"/>
    </location>
</feature>
<evidence type="ECO:0000313" key="14">
    <source>
        <dbReference type="Ensembl" id="ENSANAP00000030682.1"/>
    </source>
</evidence>
<feature type="region of interest" description="Disordered" evidence="9">
    <location>
        <begin position="482"/>
        <end position="522"/>
    </location>
</feature>
<dbReference type="InterPro" id="IPR001965">
    <property type="entry name" value="Znf_PHD"/>
</dbReference>
<dbReference type="InterPro" id="IPR036427">
    <property type="entry name" value="Bromodomain-like_sf"/>
</dbReference>
<dbReference type="CDD" id="cd15541">
    <property type="entry name" value="PHD_TIF1_like"/>
    <property type="match status" value="1"/>
</dbReference>
<feature type="compositionally biased region" description="Basic residues" evidence="9">
    <location>
        <begin position="512"/>
        <end position="522"/>
    </location>
</feature>
<dbReference type="GO" id="GO:0000122">
    <property type="term" value="P:negative regulation of transcription by RNA polymerase II"/>
    <property type="evidence" value="ECO:0007669"/>
    <property type="project" value="Ensembl"/>
</dbReference>
<evidence type="ECO:0000256" key="5">
    <source>
        <dbReference type="ARBA" id="ARBA00023117"/>
    </source>
</evidence>
<reference evidence="14" key="2">
    <citation type="submission" date="2025-09" db="UniProtKB">
        <authorList>
            <consortium name="Ensembl"/>
        </authorList>
    </citation>
    <scope>IDENTIFICATION</scope>
</reference>
<dbReference type="Gene3D" id="3.30.40.10">
    <property type="entry name" value="Zinc/RING finger domain, C3HC4 (zinc finger)"/>
    <property type="match status" value="1"/>
</dbReference>
<feature type="domain" description="HSR" evidence="13">
    <location>
        <begin position="33"/>
        <end position="149"/>
    </location>
</feature>
<dbReference type="GO" id="GO:0045765">
    <property type="term" value="P:regulation of angiogenesis"/>
    <property type="evidence" value="ECO:0007669"/>
    <property type="project" value="Ensembl"/>
</dbReference>
<feature type="region of interest" description="Disordered" evidence="9">
    <location>
        <begin position="435"/>
        <end position="462"/>
    </location>
</feature>
<dbReference type="InterPro" id="IPR004865">
    <property type="entry name" value="HSR_dom"/>
</dbReference>
<dbReference type="GO" id="GO:0016605">
    <property type="term" value="C:PML body"/>
    <property type="evidence" value="ECO:0007669"/>
    <property type="project" value="Ensembl"/>
</dbReference>
<dbReference type="SUPFAM" id="SSF63763">
    <property type="entry name" value="SAND domain-like"/>
    <property type="match status" value="1"/>
</dbReference>
<dbReference type="GO" id="GO:0019900">
    <property type="term" value="F:kinase binding"/>
    <property type="evidence" value="ECO:0007669"/>
    <property type="project" value="Ensembl"/>
</dbReference>
<dbReference type="InterPro" id="IPR030411">
    <property type="entry name" value="Sp140_Bromo"/>
</dbReference>
<keyword evidence="15" id="KW-1185">Reference proteome</keyword>
<reference evidence="14" key="1">
    <citation type="submission" date="2025-08" db="UniProtKB">
        <authorList>
            <consortium name="Ensembl"/>
        </authorList>
    </citation>
    <scope>IDENTIFICATION</scope>
</reference>
<keyword evidence="5 7" id="KW-0103">Bromodomain</keyword>
<dbReference type="GO" id="GO:0030330">
    <property type="term" value="P:DNA damage response, signal transduction by p53 class mediator"/>
    <property type="evidence" value="ECO:0007669"/>
    <property type="project" value="Ensembl"/>
</dbReference>
<feature type="domain" description="Bromo" evidence="10">
    <location>
        <begin position="792"/>
        <end position="837"/>
    </location>
</feature>
<feature type="compositionally biased region" description="Basic and acidic residues" evidence="9">
    <location>
        <begin position="155"/>
        <end position="167"/>
    </location>
</feature>
<dbReference type="InterPro" id="IPR019787">
    <property type="entry name" value="Znf_PHD-finger"/>
</dbReference>
<sequence length="867" mass="99729">MAGGDSDLSTRRLNECISPIAVEMNHLPTHSHDLQRVFTEDQDVDERLLCDTLFKHFKRYKVEISNAIKKTFPFLEGLHDRELITDKMFEDSQDSCRNLVPVQRVVYNVLSELEKTFNLSVLEALFSEVNMQEYPDLTHIYKSFENVIQDKLRLQDSEGEEREERPDIQLSLEQGTGENSFRSLTWTRSGSPSYDGTTPPENGLSEHPCETEQIHAKRKDTTSDKNDALGSQQTNKQYAQKAEPAESCEQAAVQVNNGDAGRETPSPLPCDEESPGSELHNRGVQINSCSVLLVDIKKEKPFFNSKVERQVKARTDHNQVSDIIVISSEDSEGPSDIDEPVEVCISALRSEPVVNNDNPLELSEEEDDQEATCSRPQIVPVTGQDQDSSESSEEETTPKVLRRAVRSKHGEKDPMTSGSISTWRIHNKKRRFSSTDFSELSNGEELQETCSSPLRSGSGTELQEPENEKCTCVMCFTKGVPRSQEARPESSQASGMMDTMDVENNSTLEKHSGKRRKKRRHMFKANGLQKGRKRGRPRKHSTWNNKVLQTRRHAKGRKANTRPLKRRRKRVPRIPRDKNIDFEQPELPVTCGEVNGTLHKERFKKGTSKKCIQIEDKRWFTLREFEIEGGREASKNWKLSIRCGGYTLKFLMEKRRLPEPPTTRKKRILKSHNNTLADPCPKNSNICTVCNKGGTLFCCDTCPRSFHEHCHIPLVEAKKDPWSCIFCRMKAIQERCPERQPCHQESEVLMKEMLPEEQLKCEFLLLKVYCDSKSPFFASKPYYNREGSRGPQKPMWLNKVKRRLNEQVYSRVEEFVQDMRLIFHNHKEFYSEDKFITLGIQVQDTFEKNFKNIFAIQETSKNIIMLI</sequence>
<gene>
    <name evidence="14" type="primary">SP100</name>
</gene>
<dbReference type="GO" id="GO:0070087">
    <property type="term" value="F:chromo shadow domain binding"/>
    <property type="evidence" value="ECO:0007669"/>
    <property type="project" value="Ensembl"/>
</dbReference>
<dbReference type="InterPro" id="IPR000770">
    <property type="entry name" value="SAND_dom"/>
</dbReference>
<keyword evidence="4" id="KW-0862">Zinc</keyword>
<dbReference type="Gene3D" id="1.20.920.10">
    <property type="entry name" value="Bromodomain-like"/>
    <property type="match status" value="1"/>
</dbReference>
<keyword evidence="2" id="KW-0479">Metal-binding</keyword>
<dbReference type="PROSITE" id="PS50014">
    <property type="entry name" value="BROMODOMAIN_2"/>
    <property type="match status" value="1"/>
</dbReference>
<protein>
    <submittedName>
        <fullName evidence="14">SP100 nuclear antigen</fullName>
    </submittedName>
</protein>
<evidence type="ECO:0000256" key="2">
    <source>
        <dbReference type="ARBA" id="ARBA00022723"/>
    </source>
</evidence>
<dbReference type="GO" id="GO:0034340">
    <property type="term" value="P:response to type I interferon"/>
    <property type="evidence" value="ECO:0007669"/>
    <property type="project" value="Ensembl"/>
</dbReference>
<evidence type="ECO:0000259" key="11">
    <source>
        <dbReference type="PROSITE" id="PS50016"/>
    </source>
</evidence>
<dbReference type="PANTHER" id="PTHR46386">
    <property type="entry name" value="NUCLEAR BODY PROTEIN SP140"/>
    <property type="match status" value="1"/>
</dbReference>
<dbReference type="PANTHER" id="PTHR46386:SF12">
    <property type="entry name" value="NUCLEAR AUTOANTIGEN SP-100"/>
    <property type="match status" value="1"/>
</dbReference>
<dbReference type="PROSITE" id="PS50016">
    <property type="entry name" value="ZF_PHD_2"/>
    <property type="match status" value="1"/>
</dbReference>
<dbReference type="GO" id="GO:0010596">
    <property type="term" value="P:negative regulation of endothelial cell migration"/>
    <property type="evidence" value="ECO:0007669"/>
    <property type="project" value="Ensembl"/>
</dbReference>
<dbReference type="GO" id="GO:0000981">
    <property type="term" value="F:DNA-binding transcription factor activity, RNA polymerase II-specific"/>
    <property type="evidence" value="ECO:0007669"/>
    <property type="project" value="Ensembl"/>
</dbReference>
<dbReference type="FunFam" id="3.30.40.10:FF:000294">
    <property type="entry name" value="Nuclear autoantigen Sp-100"/>
    <property type="match status" value="1"/>
</dbReference>
<dbReference type="GO" id="GO:0003714">
    <property type="term" value="F:transcription corepressor activity"/>
    <property type="evidence" value="ECO:0007669"/>
    <property type="project" value="Ensembl"/>
</dbReference>
<dbReference type="GeneTree" id="ENSGT00940000162212"/>
<dbReference type="GO" id="GO:0030870">
    <property type="term" value="C:Mre11 complex"/>
    <property type="evidence" value="ECO:0007669"/>
    <property type="project" value="Ensembl"/>
</dbReference>
<dbReference type="FunFam" id="1.20.920.10:FF:000028">
    <property type="entry name" value="Nuclear autoantigen Sp-100"/>
    <property type="match status" value="1"/>
</dbReference>
<keyword evidence="3 8" id="KW-0863">Zinc-finger</keyword>
<feature type="compositionally biased region" description="Polar residues" evidence="9">
    <location>
        <begin position="171"/>
        <end position="200"/>
    </location>
</feature>
<dbReference type="Gene3D" id="3.10.390.10">
    <property type="entry name" value="SAND domain-like"/>
    <property type="match status" value="1"/>
</dbReference>
<dbReference type="Pfam" id="PF01342">
    <property type="entry name" value="SAND"/>
    <property type="match status" value="1"/>
</dbReference>
<evidence type="ECO:0000256" key="3">
    <source>
        <dbReference type="ARBA" id="ARBA00022771"/>
    </source>
</evidence>
<dbReference type="PROSITE" id="PS01359">
    <property type="entry name" value="ZF_PHD_1"/>
    <property type="match status" value="1"/>
</dbReference>
<keyword evidence="1" id="KW-0597">Phosphoprotein</keyword>
<name>A0A2K5EBT9_AOTNA</name>
<dbReference type="SMART" id="SM00258">
    <property type="entry name" value="SAND"/>
    <property type="match status" value="1"/>
</dbReference>
<dbReference type="OMA" id="KKLAGMW"/>
<dbReference type="InterPro" id="IPR013083">
    <property type="entry name" value="Znf_RING/FYVE/PHD"/>
</dbReference>
<dbReference type="GO" id="GO:1902044">
    <property type="term" value="P:regulation of Fas signaling pathway"/>
    <property type="evidence" value="ECO:0007669"/>
    <property type="project" value="Ensembl"/>
</dbReference>
<dbReference type="InterPro" id="IPR011011">
    <property type="entry name" value="Znf_FYVE_PHD"/>
</dbReference>
<dbReference type="CDD" id="cd05501">
    <property type="entry name" value="Bromo_SP100C_like"/>
    <property type="match status" value="1"/>
</dbReference>
<evidence type="ECO:0000256" key="4">
    <source>
        <dbReference type="ARBA" id="ARBA00022833"/>
    </source>
</evidence>
<evidence type="ECO:0000256" key="9">
    <source>
        <dbReference type="SAM" id="MobiDB-lite"/>
    </source>
</evidence>
<evidence type="ECO:0000256" key="8">
    <source>
        <dbReference type="PROSITE-ProRule" id="PRU00146"/>
    </source>
</evidence>
<dbReference type="SMART" id="SM00297">
    <property type="entry name" value="BROMO"/>
    <property type="match status" value="1"/>
</dbReference>
<dbReference type="AlphaFoldDB" id="A0A2K5EBT9"/>
<dbReference type="SUPFAM" id="SSF57903">
    <property type="entry name" value="FYVE/PHD zinc finger"/>
    <property type="match status" value="1"/>
</dbReference>
<dbReference type="InterPro" id="IPR010919">
    <property type="entry name" value="SAND-like_dom_sf"/>
</dbReference>
<evidence type="ECO:0000256" key="6">
    <source>
        <dbReference type="ARBA" id="ARBA00023125"/>
    </source>
</evidence>
<dbReference type="PROSITE" id="PS50864">
    <property type="entry name" value="SAND"/>
    <property type="match status" value="1"/>
</dbReference>
<dbReference type="InterPro" id="IPR043563">
    <property type="entry name" value="Sp110/Sp140/Sp140L-like"/>
</dbReference>
<keyword evidence="6" id="KW-0238">DNA-binding</keyword>
<dbReference type="Pfam" id="PF00439">
    <property type="entry name" value="Bromodomain"/>
    <property type="match status" value="1"/>
</dbReference>
<feature type="domain" description="PHD-type" evidence="11">
    <location>
        <begin position="684"/>
        <end position="730"/>
    </location>
</feature>
<dbReference type="STRING" id="37293.ENSANAP00000030682"/>
<evidence type="ECO:0000256" key="1">
    <source>
        <dbReference type="ARBA" id="ARBA00022553"/>
    </source>
</evidence>
<dbReference type="PROSITE" id="PS51414">
    <property type="entry name" value="HSR"/>
    <property type="match status" value="1"/>
</dbReference>
<feature type="region of interest" description="Disordered" evidence="9">
    <location>
        <begin position="257"/>
        <end position="281"/>
    </location>
</feature>
<dbReference type="GO" id="GO:0046983">
    <property type="term" value="F:protein dimerization activity"/>
    <property type="evidence" value="ECO:0007669"/>
    <property type="project" value="Ensembl"/>
</dbReference>
<feature type="region of interest" description="Disordered" evidence="9">
    <location>
        <begin position="155"/>
        <end position="207"/>
    </location>
</feature>
<dbReference type="GO" id="GO:0042802">
    <property type="term" value="F:identical protein binding"/>
    <property type="evidence" value="ECO:0007669"/>
    <property type="project" value="Ensembl"/>
</dbReference>
<dbReference type="GO" id="GO:0008270">
    <property type="term" value="F:zinc ion binding"/>
    <property type="evidence" value="ECO:0007669"/>
    <property type="project" value="UniProtKB-KW"/>
</dbReference>
<dbReference type="SMART" id="SM00249">
    <property type="entry name" value="PHD"/>
    <property type="match status" value="1"/>
</dbReference>
<dbReference type="GO" id="GO:0003677">
    <property type="term" value="F:DNA binding"/>
    <property type="evidence" value="ECO:0007669"/>
    <property type="project" value="UniProtKB-KW"/>
</dbReference>
<evidence type="ECO:0000259" key="12">
    <source>
        <dbReference type="PROSITE" id="PS50864"/>
    </source>
</evidence>
<organism evidence="14 15">
    <name type="scientific">Aotus nancymaae</name>
    <name type="common">Ma's night monkey</name>
    <dbReference type="NCBI Taxonomy" id="37293"/>
    <lineage>
        <taxon>Eukaryota</taxon>
        <taxon>Metazoa</taxon>
        <taxon>Chordata</taxon>
        <taxon>Craniata</taxon>
        <taxon>Vertebrata</taxon>
        <taxon>Euteleostomi</taxon>
        <taxon>Mammalia</taxon>
        <taxon>Eutheria</taxon>
        <taxon>Euarchontoglires</taxon>
        <taxon>Primates</taxon>
        <taxon>Haplorrhini</taxon>
        <taxon>Platyrrhini</taxon>
        <taxon>Aotidae</taxon>
        <taxon>Aotus</taxon>
    </lineage>
</organism>
<feature type="domain" description="SAND" evidence="12">
    <location>
        <begin position="577"/>
        <end position="658"/>
    </location>
</feature>
<accession>A0A2K5EBT9</accession>
<evidence type="ECO:0000259" key="13">
    <source>
        <dbReference type="PROSITE" id="PS51414"/>
    </source>
</evidence>
<evidence type="ECO:0000256" key="7">
    <source>
        <dbReference type="PROSITE-ProRule" id="PRU00035"/>
    </source>
</evidence>
<dbReference type="Proteomes" id="UP000233020">
    <property type="component" value="Unplaced"/>
</dbReference>
<dbReference type="GO" id="GO:0034341">
    <property type="term" value="P:response to type II interferon"/>
    <property type="evidence" value="ECO:0007669"/>
    <property type="project" value="Ensembl"/>
</dbReference>
<dbReference type="Pfam" id="PF03172">
    <property type="entry name" value="HSR"/>
    <property type="match status" value="1"/>
</dbReference>
<dbReference type="SUPFAM" id="SSF47370">
    <property type="entry name" value="Bromodomain"/>
    <property type="match status" value="1"/>
</dbReference>
<dbReference type="Ensembl" id="ENSANAT00000048721.1">
    <property type="protein sequence ID" value="ENSANAP00000030682.1"/>
    <property type="gene ID" value="ENSANAG00000033059.1"/>
</dbReference>
<evidence type="ECO:0000259" key="10">
    <source>
        <dbReference type="PROSITE" id="PS50014"/>
    </source>
</evidence>
<evidence type="ECO:0000313" key="15">
    <source>
        <dbReference type="Proteomes" id="UP000233020"/>
    </source>
</evidence>